<keyword evidence="1" id="KW-0472">Membrane</keyword>
<dbReference type="AlphaFoldDB" id="A0AAJ4UWP4"/>
<keyword evidence="3" id="KW-0808">Transferase</keyword>
<keyword evidence="1" id="KW-1133">Transmembrane helix</keyword>
<reference evidence="3 4" key="1">
    <citation type="submission" date="2018-11" db="EMBL/GenBank/DDBJ databases">
        <title>Genome sequences of Natronomonas sp. CBA1133.</title>
        <authorList>
            <person name="Roh S.W."/>
            <person name="Cha I.-T."/>
        </authorList>
    </citation>
    <scope>NUCLEOTIDE SEQUENCE [LARGE SCALE GENOMIC DNA]</scope>
    <source>
        <strain evidence="3 4">CBA1133</strain>
    </source>
</reference>
<proteinExistence type="predicted"/>
<dbReference type="EMBL" id="RJJC01000001">
    <property type="protein sequence ID" value="RNJ27099.1"/>
    <property type="molecule type" value="Genomic_DNA"/>
</dbReference>
<evidence type="ECO:0000256" key="1">
    <source>
        <dbReference type="SAM" id="Phobius"/>
    </source>
</evidence>
<organism evidence="3 4">
    <name type="scientific">Halosegnis longus</name>
    <dbReference type="NCBI Taxonomy" id="2216012"/>
    <lineage>
        <taxon>Archaea</taxon>
        <taxon>Methanobacteriati</taxon>
        <taxon>Methanobacteriota</taxon>
        <taxon>Stenosarchaea group</taxon>
        <taxon>Halobacteria</taxon>
        <taxon>Halobacteriales</taxon>
        <taxon>Natronomonadaceae</taxon>
        <taxon>Halosegnis</taxon>
    </lineage>
</organism>
<dbReference type="InterPro" id="IPR003362">
    <property type="entry name" value="Bact_transf"/>
</dbReference>
<keyword evidence="4" id="KW-1185">Reference proteome</keyword>
<dbReference type="PANTHER" id="PTHR30576:SF0">
    <property type="entry name" value="UNDECAPRENYL-PHOSPHATE N-ACETYLGALACTOSAMINYL 1-PHOSPHATE TRANSFERASE-RELATED"/>
    <property type="match status" value="1"/>
</dbReference>
<dbReference type="GO" id="GO:0016780">
    <property type="term" value="F:phosphotransferase activity, for other substituted phosphate groups"/>
    <property type="evidence" value="ECO:0007669"/>
    <property type="project" value="TreeGrafter"/>
</dbReference>
<feature type="transmembrane region" description="Helical" evidence="1">
    <location>
        <begin position="54"/>
        <end position="73"/>
    </location>
</feature>
<sequence>MNGGWRYRLLSVVGVAALTVGAVGVANLEPVQQVFSLLPVVGPLPFDSAVGAEFAYEAVIATVVMLGAVFPLYKPRPRRILDTWFYALKRVIAALLTMAAIGYADATYALPRATLIVTGLLLVGTVPVWFVVIRRRPRTDGERTIIIGDDPEKIADVLTAIDGPVLGYVSPPSPYNDAGSVSLASQLTDGGEPIGIDDLSNLGGLSRLDDVLVEYDVGTAVLAFARPDRAEFFGALDTCYEHGVAAKVHRAHADVVLTNDPRDGPLVEIDLEPWDWFDHVTKRLFDLVFAGTALLVLSPLLLVITVAIKLDSPGPVLYRQTRTAAFGDTFTVAKFRSMQTDAEADSGATLSEEDQGDRDPRVTRVGRILRRTHLDEIPQLLAILRGQMSVVGPRPERPELDSKMEAGTELWRRRWFVKPGLTGLAQINDATGFDPEEKLRYDVAYIRNRSFWFDLKIVIRQLWMVATDVASEVTQRVKLSE</sequence>
<dbReference type="Pfam" id="PF02397">
    <property type="entry name" value="Bac_transf"/>
    <property type="match status" value="1"/>
</dbReference>
<dbReference type="PANTHER" id="PTHR30576">
    <property type="entry name" value="COLANIC BIOSYNTHESIS UDP-GLUCOSE LIPID CARRIER TRANSFERASE"/>
    <property type="match status" value="1"/>
</dbReference>
<feature type="domain" description="Bacterial sugar transferase" evidence="2">
    <location>
        <begin position="282"/>
        <end position="465"/>
    </location>
</feature>
<gene>
    <name evidence="3" type="ORF">Nmn1133_10710</name>
</gene>
<dbReference type="Proteomes" id="UP000270581">
    <property type="component" value="Unassembled WGS sequence"/>
</dbReference>
<comment type="caution">
    <text evidence="3">The sequence shown here is derived from an EMBL/GenBank/DDBJ whole genome shotgun (WGS) entry which is preliminary data.</text>
</comment>
<feature type="transmembrane region" description="Helical" evidence="1">
    <location>
        <begin position="110"/>
        <end position="133"/>
    </location>
</feature>
<evidence type="ECO:0000313" key="3">
    <source>
        <dbReference type="EMBL" id="RNJ27099.1"/>
    </source>
</evidence>
<name>A0AAJ4UWP4_9EURY</name>
<evidence type="ECO:0000259" key="2">
    <source>
        <dbReference type="Pfam" id="PF02397"/>
    </source>
</evidence>
<keyword evidence="1" id="KW-0812">Transmembrane</keyword>
<protein>
    <submittedName>
        <fullName evidence="3">Sugar transferase</fullName>
    </submittedName>
</protein>
<accession>A0AAJ4UWP4</accession>
<evidence type="ECO:0000313" key="4">
    <source>
        <dbReference type="Proteomes" id="UP000270581"/>
    </source>
</evidence>
<dbReference type="RefSeq" id="WP_123124392.1">
    <property type="nucleotide sequence ID" value="NZ_RJJC01000001.1"/>
</dbReference>
<feature type="transmembrane region" description="Helical" evidence="1">
    <location>
        <begin position="85"/>
        <end position="104"/>
    </location>
</feature>
<feature type="transmembrane region" description="Helical" evidence="1">
    <location>
        <begin position="287"/>
        <end position="308"/>
    </location>
</feature>